<evidence type="ECO:0000313" key="2">
    <source>
        <dbReference type="Proteomes" id="UP000215137"/>
    </source>
</evidence>
<dbReference type="KEGG" id="bko:CKF48_12620"/>
<organism evidence="1 2">
    <name type="scientific">Cytobacillus kochii</name>
    <dbReference type="NCBI Taxonomy" id="859143"/>
    <lineage>
        <taxon>Bacteria</taxon>
        <taxon>Bacillati</taxon>
        <taxon>Bacillota</taxon>
        <taxon>Bacilli</taxon>
        <taxon>Bacillales</taxon>
        <taxon>Bacillaceae</taxon>
        <taxon>Cytobacillus</taxon>
    </lineage>
</organism>
<name>A0A248TIX5_9BACI</name>
<evidence type="ECO:0008006" key="3">
    <source>
        <dbReference type="Google" id="ProtNLM"/>
    </source>
</evidence>
<dbReference type="PANTHER" id="PTHR11319:SF35">
    <property type="entry name" value="OUTER MEMBRANE PROTEIN PMPC-RELATED"/>
    <property type="match status" value="1"/>
</dbReference>
<dbReference type="EMBL" id="CP022983">
    <property type="protein sequence ID" value="ASV68089.1"/>
    <property type="molecule type" value="Genomic_DNA"/>
</dbReference>
<dbReference type="InterPro" id="IPR011050">
    <property type="entry name" value="Pectin_lyase_fold/virulence"/>
</dbReference>
<keyword evidence="2" id="KW-1185">Reference proteome</keyword>
<gene>
    <name evidence="1" type="ORF">CKF48_12620</name>
</gene>
<dbReference type="PANTHER" id="PTHR11319">
    <property type="entry name" value="G PROTEIN-COUPLED RECEPTOR-RELATED"/>
    <property type="match status" value="1"/>
</dbReference>
<sequence length="667" mass="70316">MMVSVSTFAELQTAISNQEDVITVTDSFDLETTLSINYTVEISGENTSIILTRLTGFTGYLFNVATNGNLLLQGLTIDGNKQNTVASSIVFCTGTGIVTLNDSTLQNSSVPRGGAFYLTGSAICNVNNSTIYNCDASEFGGGIYIASSAHANITDSMLVQNVCASFGGAIFVNQGSATINGSVISNNIATVGGGIYFNTGTSFTIADTDIIGNQSTEPTDTRGAGGVLINPDVIGSFTRGSIANNTALKNGGGLYINQRSQIAFNDVLLTGNSTSSNGGAFFANINSVINIVNCEVADNIASNGAGLFINSNATITLSLCRIFSNQANLNGGGVYFNNETSTIFDQCTIFENIAANGGGVFVNLNAGLQIMESIIRNNRVTESGGGVFVNDITEVVLTNIQVTDNYAGETGGGIFTNTNSQTRITESLVERNEAALVGGGIFNTGEISFVGSNSVGDIGVNMAETAPGIYNGGILLMQDQLGDANGLYIVGRSNVAYITAPLIQGTVVQLDLTNYVTPNDAGTPIVVAESTATYPILVQSDADKFFKPTTEFEDWVIRLSDDNTQVLLVRLPNDTITYQNIFRTVSPNPQTYTASELPIILNPPGPVRGYRFVNWYNTAGQVVTVIPAGTTGDLILYARWAPASDMLSSTSDVRLKQHHSSAKINNR</sequence>
<dbReference type="InterPro" id="IPR013378">
    <property type="entry name" value="InlB-like_B-rpt"/>
</dbReference>
<proteinExistence type="predicted"/>
<accession>A0A248TIX5</accession>
<dbReference type="InterPro" id="IPR006626">
    <property type="entry name" value="PbH1"/>
</dbReference>
<dbReference type="SMART" id="SM00710">
    <property type="entry name" value="PbH1"/>
    <property type="match status" value="10"/>
</dbReference>
<dbReference type="Proteomes" id="UP000215137">
    <property type="component" value="Chromosome"/>
</dbReference>
<reference evidence="1 2" key="1">
    <citation type="submission" date="2017-08" db="EMBL/GenBank/DDBJ databases">
        <title>Complete Genome Sequence of Bacillus kochii Oregon-R-modENCODE STRAIN BDGP4, isolated from Drosophila melanogaster gut.</title>
        <authorList>
            <person name="Wan K.H."/>
            <person name="Yu C."/>
            <person name="Park S."/>
            <person name="Hammonds A.S."/>
            <person name="Booth B.W."/>
            <person name="Celniker S.E."/>
        </authorList>
    </citation>
    <scope>NUCLEOTIDE SEQUENCE [LARGE SCALE GENOMIC DNA]</scope>
    <source>
        <strain evidence="1 2">BDGP4</strain>
    </source>
</reference>
<dbReference type="NCBIfam" id="TIGR02543">
    <property type="entry name" value="List_Bact_rpt"/>
    <property type="match status" value="1"/>
</dbReference>
<dbReference type="AlphaFoldDB" id="A0A248TIX5"/>
<protein>
    <recommendedName>
        <fullName evidence="3">Right handed beta helix domain-containing protein</fullName>
    </recommendedName>
</protein>
<dbReference type="SUPFAM" id="SSF51126">
    <property type="entry name" value="Pectin lyase-like"/>
    <property type="match status" value="2"/>
</dbReference>
<evidence type="ECO:0000313" key="1">
    <source>
        <dbReference type="EMBL" id="ASV68089.1"/>
    </source>
</evidence>